<gene>
    <name evidence="2" type="primary">LOC107800939</name>
</gene>
<feature type="compositionally biased region" description="Gly residues" evidence="1">
    <location>
        <begin position="1"/>
        <end position="24"/>
    </location>
</feature>
<feature type="compositionally biased region" description="Polar residues" evidence="1">
    <location>
        <begin position="67"/>
        <end position="78"/>
    </location>
</feature>
<feature type="region of interest" description="Disordered" evidence="1">
    <location>
        <begin position="1"/>
        <end position="78"/>
    </location>
</feature>
<protein>
    <submittedName>
        <fullName evidence="2">Uncharacterized protein</fullName>
    </submittedName>
</protein>
<accession>A0A1S4ASX9</accession>
<dbReference type="AlphaFoldDB" id="A0A1S4ASX9"/>
<sequence>MYGGSGKLGRGGGGGSGGRGGGVGKRNIQSTFQPPPLNRSTAASGGRLSLGGGGAAAPRNRNSSSATGPTSSNGAEETFSLVTGNPLNFAMIIRLAPDLVEEIKRVEAEGSTARIKFDTNANNSSGNVINVGSKDFRFTWSREPGDLCDIYEERRSGEDGNGLLVESGGAWRKLNVQRVLDESFKNHVKMRSEEAEKKLKSRKAIVLDHGNPSMKSQVKAMAAAEGTHRHEH</sequence>
<reference evidence="2" key="1">
    <citation type="submission" date="2025-08" db="UniProtKB">
        <authorList>
            <consortium name="RefSeq"/>
        </authorList>
    </citation>
    <scope>IDENTIFICATION</scope>
</reference>
<evidence type="ECO:0000256" key="1">
    <source>
        <dbReference type="SAM" id="MobiDB-lite"/>
    </source>
</evidence>
<dbReference type="STRING" id="4097.A0A1S4ASX9"/>
<organism evidence="2">
    <name type="scientific">Nicotiana tabacum</name>
    <name type="common">Common tobacco</name>
    <dbReference type="NCBI Taxonomy" id="4097"/>
    <lineage>
        <taxon>Eukaryota</taxon>
        <taxon>Viridiplantae</taxon>
        <taxon>Streptophyta</taxon>
        <taxon>Embryophyta</taxon>
        <taxon>Tracheophyta</taxon>
        <taxon>Spermatophyta</taxon>
        <taxon>Magnoliopsida</taxon>
        <taxon>eudicotyledons</taxon>
        <taxon>Gunneridae</taxon>
        <taxon>Pentapetalae</taxon>
        <taxon>asterids</taxon>
        <taxon>lamiids</taxon>
        <taxon>Solanales</taxon>
        <taxon>Solanaceae</taxon>
        <taxon>Nicotianoideae</taxon>
        <taxon>Nicotianeae</taxon>
        <taxon>Nicotiana</taxon>
    </lineage>
</organism>
<dbReference type="OrthoDB" id="4869960at2759"/>
<proteinExistence type="predicted"/>
<dbReference type="KEGG" id="nta:107800939"/>
<dbReference type="PANTHER" id="PTHR38372">
    <property type="entry name" value="DENTIN SIALOPHOSPHOPROTEIN-LIKE PROTEIN"/>
    <property type="match status" value="1"/>
</dbReference>
<name>A0A1S4ASX9_TOBAC</name>
<evidence type="ECO:0000313" key="2">
    <source>
        <dbReference type="RefSeq" id="XP_016479696.1"/>
    </source>
</evidence>
<dbReference type="PANTHER" id="PTHR38372:SF2">
    <property type="entry name" value="DENTIN SIALOPHOSPHOPROTEIN-LIKE PROTEIN"/>
    <property type="match status" value="1"/>
</dbReference>
<dbReference type="PaxDb" id="4097-A0A1S4ASX9"/>
<dbReference type="RefSeq" id="XP_016479696.1">
    <property type="nucleotide sequence ID" value="XM_016624210.1"/>
</dbReference>
<feature type="compositionally biased region" description="Low complexity" evidence="1">
    <location>
        <begin position="56"/>
        <end position="66"/>
    </location>
</feature>